<keyword evidence="1" id="KW-0732">Signal</keyword>
<accession>A0A142C1I2</accession>
<evidence type="ECO:0000256" key="1">
    <source>
        <dbReference type="SAM" id="SignalP"/>
    </source>
</evidence>
<sequence length="118" mass="12779">MAMNVWMTTSVFLVAVMATIVLGSTPLQEQKRNDRSSRKCCAVKSYLCLQGHGCLTPSDSSCAEQCKTTDTSTCGSNAGDNCCSTYKSCLVDCQISRGNQHGDPLLICYNHCSQQHPC</sequence>
<evidence type="ECO:0000313" key="2">
    <source>
        <dbReference type="EMBL" id="AMP44683.1"/>
    </source>
</evidence>
<protein>
    <submittedName>
        <fullName evidence="2">Conotoxin</fullName>
    </submittedName>
</protein>
<dbReference type="AlphaFoldDB" id="A0A142C1I2"/>
<name>A0A142C1I2_CONBE</name>
<organism evidence="2">
    <name type="scientific">Conus betulinus</name>
    <name type="common">Beech cone</name>
    <dbReference type="NCBI Taxonomy" id="89764"/>
    <lineage>
        <taxon>Eukaryota</taxon>
        <taxon>Metazoa</taxon>
        <taxon>Spiralia</taxon>
        <taxon>Lophotrochozoa</taxon>
        <taxon>Mollusca</taxon>
        <taxon>Gastropoda</taxon>
        <taxon>Caenogastropoda</taxon>
        <taxon>Neogastropoda</taxon>
        <taxon>Conoidea</taxon>
        <taxon>Conidae</taxon>
        <taxon>Conus</taxon>
        <taxon>Dendroconus</taxon>
    </lineage>
</organism>
<feature type="chain" id="PRO_5007493550" evidence="1">
    <location>
        <begin position="24"/>
        <end position="118"/>
    </location>
</feature>
<dbReference type="EMBL" id="KU563935">
    <property type="protein sequence ID" value="AMP44683.1"/>
    <property type="molecule type" value="mRNA"/>
</dbReference>
<proteinExistence type="evidence at transcript level"/>
<feature type="signal peptide" evidence="1">
    <location>
        <begin position="1"/>
        <end position="23"/>
    </location>
</feature>
<reference evidence="2" key="1">
    <citation type="submission" date="2015-12" db="EMBL/GenBank/DDBJ databases">
        <title>High throughput identification of novel conotoxins from the Chinese tubular cone snail Conus betulinus by multitranscriptome sequencing.</title>
        <authorList>
            <person name="Ruan Z."/>
            <person name="Peng C."/>
            <person name="Shi Q."/>
            <person name="Yao G."/>
            <person name="Gao B.-M."/>
        </authorList>
    </citation>
    <scope>NUCLEOTIDE SEQUENCE</scope>
</reference>